<dbReference type="EMBL" id="MFCV01000002">
    <property type="protein sequence ID" value="OGE33982.1"/>
    <property type="molecule type" value="Genomic_DNA"/>
</dbReference>
<dbReference type="PRINTS" id="PR00702">
    <property type="entry name" value="ACRIFLAVINRP"/>
</dbReference>
<dbReference type="Pfam" id="PF21760">
    <property type="entry name" value="SecD_1st"/>
    <property type="match status" value="1"/>
</dbReference>
<dbReference type="HAMAP" id="MF_01463_B">
    <property type="entry name" value="SecD_B"/>
    <property type="match status" value="1"/>
</dbReference>
<dbReference type="InterPro" id="IPR022813">
    <property type="entry name" value="SecD/SecF_arch_bac"/>
</dbReference>
<feature type="transmembrane region" description="Helical" evidence="9">
    <location>
        <begin position="357"/>
        <end position="382"/>
    </location>
</feature>
<evidence type="ECO:0000313" key="14">
    <source>
        <dbReference type="Proteomes" id="UP000176902"/>
    </source>
</evidence>
<dbReference type="PANTHER" id="PTHR30081:SF1">
    <property type="entry name" value="PROTEIN TRANSLOCASE SUBUNIT SECD"/>
    <property type="match status" value="1"/>
</dbReference>
<dbReference type="InterPro" id="IPR001036">
    <property type="entry name" value="Acrflvin-R"/>
</dbReference>
<comment type="function">
    <text evidence="9">Part of the Sec protein translocase complex. Interacts with the SecYEG preprotein conducting channel. SecDF uses the proton motive force (PMF) to complete protein translocation after the ATP-dependent function of SecA.</text>
</comment>
<dbReference type="InterPro" id="IPR048631">
    <property type="entry name" value="SecD_1st"/>
</dbReference>
<feature type="transmembrane region" description="Helical" evidence="9">
    <location>
        <begin position="388"/>
        <end position="412"/>
    </location>
</feature>
<accession>A0A1F5JZC5</accession>
<dbReference type="GO" id="GO:0006605">
    <property type="term" value="P:protein targeting"/>
    <property type="evidence" value="ECO:0007669"/>
    <property type="project" value="UniProtKB-UniRule"/>
</dbReference>
<comment type="similarity">
    <text evidence="9">Belongs to the SecD/SecF family. SecD subfamily.</text>
</comment>
<keyword evidence="7 9" id="KW-0811">Translocation</keyword>
<evidence type="ECO:0000256" key="3">
    <source>
        <dbReference type="ARBA" id="ARBA00022475"/>
    </source>
</evidence>
<feature type="domain" description="SecDF P1 head subdomain" evidence="12">
    <location>
        <begin position="130"/>
        <end position="238"/>
    </location>
</feature>
<keyword evidence="2 9" id="KW-0813">Transport</keyword>
<dbReference type="InterPro" id="IPR005791">
    <property type="entry name" value="SecD"/>
</dbReference>
<evidence type="ECO:0000256" key="6">
    <source>
        <dbReference type="ARBA" id="ARBA00022989"/>
    </source>
</evidence>
<evidence type="ECO:0000256" key="4">
    <source>
        <dbReference type="ARBA" id="ARBA00022692"/>
    </source>
</evidence>
<dbReference type="FunFam" id="1.20.1640.10:FF:000004">
    <property type="entry name" value="Protein translocase subunit SecD"/>
    <property type="match status" value="1"/>
</dbReference>
<dbReference type="GO" id="GO:0065002">
    <property type="term" value="P:intracellular protein transmembrane transport"/>
    <property type="evidence" value="ECO:0007669"/>
    <property type="project" value="UniProtKB-UniRule"/>
</dbReference>
<dbReference type="PANTHER" id="PTHR30081">
    <property type="entry name" value="PROTEIN-EXPORT MEMBRANE PROTEIN SEC"/>
    <property type="match status" value="1"/>
</dbReference>
<gene>
    <name evidence="9" type="primary">secD</name>
    <name evidence="13" type="ORF">A3C59_05420</name>
</gene>
<keyword evidence="8 9" id="KW-0472">Membrane</keyword>
<evidence type="ECO:0000256" key="5">
    <source>
        <dbReference type="ARBA" id="ARBA00022927"/>
    </source>
</evidence>
<evidence type="ECO:0000256" key="7">
    <source>
        <dbReference type="ARBA" id="ARBA00023010"/>
    </source>
</evidence>
<sequence>MKSRLGLWFIFLLIIISIFIDIKFLLKLGLDLQGGTELILQTQMDQINPENRDEALDSAREVIEKRVNLYGVSEAVVQSSKIRDERRILVELRGLKDASAAAQLVGKTAQLEFRELPAIFSQEQLEATKSGIPLIAYAQSTGLTGADLKKAAVTFGGSGTNSGPQVAIEFNEAGAKKFAEITKRNIGKPLAIFLDGQVVQAPTVQQEILGGNAVITGQYTTQEAKNLSIQLNAGALPVPIKILEQRHIGPTLGQESIDKSLIAGIIGLSIVALYMAFYYGIWGIIADVALIFYALLVLAIFKTGGFIIPPITLTLAGIAGFILSIGMAVDANILIFERMKEEIRWGRHKQLALELGFKRAWTSIWASNVSSLITAIILYSLGTSIVKGFAITLAIGVLVSMFTATVVTRTFLKFIVK</sequence>
<feature type="transmembrane region" description="Helical" evidence="9">
    <location>
        <begin position="7"/>
        <end position="26"/>
    </location>
</feature>
<keyword evidence="3 9" id="KW-1003">Cell membrane</keyword>
<protein>
    <recommendedName>
        <fullName evidence="9">Protein translocase subunit SecD</fullName>
    </recommendedName>
</protein>
<dbReference type="InterPro" id="IPR055344">
    <property type="entry name" value="SecD_SecF_C_bact"/>
</dbReference>
<evidence type="ECO:0000259" key="10">
    <source>
        <dbReference type="Pfam" id="PF02355"/>
    </source>
</evidence>
<evidence type="ECO:0000256" key="1">
    <source>
        <dbReference type="ARBA" id="ARBA00004651"/>
    </source>
</evidence>
<dbReference type="NCBIfam" id="TIGR01129">
    <property type="entry name" value="secD"/>
    <property type="match status" value="1"/>
</dbReference>
<comment type="subcellular location">
    <subcellularLocation>
        <location evidence="1 9">Cell membrane</location>
        <topology evidence="1 9">Multi-pass membrane protein</topology>
    </subcellularLocation>
</comment>
<evidence type="ECO:0000259" key="11">
    <source>
        <dbReference type="Pfam" id="PF21760"/>
    </source>
</evidence>
<dbReference type="InterPro" id="IPR054384">
    <property type="entry name" value="SecDF_P1_head"/>
</dbReference>
<keyword evidence="5 9" id="KW-0653">Protein transport</keyword>
<dbReference type="GO" id="GO:0015450">
    <property type="term" value="F:protein-transporting ATPase activity"/>
    <property type="evidence" value="ECO:0007669"/>
    <property type="project" value="InterPro"/>
</dbReference>
<dbReference type="GO" id="GO:0043952">
    <property type="term" value="P:protein transport by the Sec complex"/>
    <property type="evidence" value="ECO:0007669"/>
    <property type="project" value="UniProtKB-UniRule"/>
</dbReference>
<feature type="transmembrane region" description="Helical" evidence="9">
    <location>
        <begin position="314"/>
        <end position="336"/>
    </location>
</feature>
<reference evidence="13 14" key="1">
    <citation type="journal article" date="2016" name="Nat. Commun.">
        <title>Thousands of microbial genomes shed light on interconnected biogeochemical processes in an aquifer system.</title>
        <authorList>
            <person name="Anantharaman K."/>
            <person name="Brown C.T."/>
            <person name="Hug L.A."/>
            <person name="Sharon I."/>
            <person name="Castelle C.J."/>
            <person name="Probst A.J."/>
            <person name="Thomas B.C."/>
            <person name="Singh A."/>
            <person name="Wilkins M.J."/>
            <person name="Karaoz U."/>
            <person name="Brodie E.L."/>
            <person name="Williams K.H."/>
            <person name="Hubbard S.S."/>
            <person name="Banfield J.F."/>
        </authorList>
    </citation>
    <scope>NUCLEOTIDE SEQUENCE [LARGE SCALE GENOMIC DNA]</scope>
</reference>
<name>A0A1F5JZC5_9BACT</name>
<organism evidence="13 14">
    <name type="scientific">Candidatus Daviesbacteria bacterium RIFCSPHIGHO2_02_FULL_36_13</name>
    <dbReference type="NCBI Taxonomy" id="1797768"/>
    <lineage>
        <taxon>Bacteria</taxon>
        <taxon>Candidatus Daviesiibacteriota</taxon>
    </lineage>
</organism>
<feature type="transmembrane region" description="Helical" evidence="9">
    <location>
        <begin position="261"/>
        <end position="281"/>
    </location>
</feature>
<dbReference type="Gene3D" id="3.30.70.3400">
    <property type="match status" value="1"/>
</dbReference>
<feature type="domain" description="Protein export membrane protein SecD/SecF C-terminal" evidence="10">
    <location>
        <begin position="240"/>
        <end position="414"/>
    </location>
</feature>
<evidence type="ECO:0000256" key="8">
    <source>
        <dbReference type="ARBA" id="ARBA00023136"/>
    </source>
</evidence>
<dbReference type="Gene3D" id="1.20.1640.10">
    <property type="entry name" value="Multidrug efflux transporter AcrB transmembrane domain"/>
    <property type="match status" value="1"/>
</dbReference>
<dbReference type="SUPFAM" id="SSF82866">
    <property type="entry name" value="Multidrug efflux transporter AcrB transmembrane domain"/>
    <property type="match status" value="1"/>
</dbReference>
<dbReference type="NCBIfam" id="TIGR00916">
    <property type="entry name" value="2A0604s01"/>
    <property type="match status" value="1"/>
</dbReference>
<dbReference type="Pfam" id="PF02355">
    <property type="entry name" value="SecD_SecF_C"/>
    <property type="match status" value="1"/>
</dbReference>
<comment type="caution">
    <text evidence="13">The sequence shown here is derived from an EMBL/GenBank/DDBJ whole genome shotgun (WGS) entry which is preliminary data.</text>
</comment>
<dbReference type="GO" id="GO:0005886">
    <property type="term" value="C:plasma membrane"/>
    <property type="evidence" value="ECO:0007669"/>
    <property type="project" value="UniProtKB-SubCell"/>
</dbReference>
<feature type="transmembrane region" description="Helical" evidence="9">
    <location>
        <begin position="288"/>
        <end position="308"/>
    </location>
</feature>
<dbReference type="Pfam" id="PF22599">
    <property type="entry name" value="SecDF_P1_head"/>
    <property type="match status" value="1"/>
</dbReference>
<dbReference type="STRING" id="1797768.A3C59_05420"/>
<keyword evidence="4 9" id="KW-0812">Transmembrane</keyword>
<evidence type="ECO:0000259" key="12">
    <source>
        <dbReference type="Pfam" id="PF22599"/>
    </source>
</evidence>
<comment type="subunit">
    <text evidence="9">Forms a complex with SecF. Part of the essential Sec protein translocation apparatus which comprises SecA, SecYEG and auxiliary proteins SecDF. Other proteins may also be involved.</text>
</comment>
<dbReference type="Proteomes" id="UP000176902">
    <property type="component" value="Unassembled WGS sequence"/>
</dbReference>
<evidence type="ECO:0000313" key="13">
    <source>
        <dbReference type="EMBL" id="OGE33982.1"/>
    </source>
</evidence>
<evidence type="ECO:0000256" key="2">
    <source>
        <dbReference type="ARBA" id="ARBA00022448"/>
    </source>
</evidence>
<dbReference type="Gene3D" id="3.30.1360.200">
    <property type="match status" value="1"/>
</dbReference>
<evidence type="ECO:0000256" key="9">
    <source>
        <dbReference type="HAMAP-Rule" id="MF_01463"/>
    </source>
</evidence>
<dbReference type="InterPro" id="IPR048634">
    <property type="entry name" value="SecD_SecF_C"/>
</dbReference>
<proteinExistence type="inferred from homology"/>
<dbReference type="AlphaFoldDB" id="A0A1F5JZC5"/>
<feature type="domain" description="Protein translocase subunit SecDF P1" evidence="11">
    <location>
        <begin position="57"/>
        <end position="115"/>
    </location>
</feature>
<keyword evidence="6 9" id="KW-1133">Transmembrane helix</keyword>